<dbReference type="InterPro" id="IPR002524">
    <property type="entry name" value="Cation_efflux"/>
</dbReference>
<feature type="region of interest" description="Disordered" evidence="9">
    <location>
        <begin position="26"/>
        <end position="53"/>
    </location>
</feature>
<dbReference type="InterPro" id="IPR036837">
    <property type="entry name" value="Cation_efflux_CTD_sf"/>
</dbReference>
<evidence type="ECO:0000313" key="13">
    <source>
        <dbReference type="EMBL" id="TCV94735.1"/>
    </source>
</evidence>
<dbReference type="InterPro" id="IPR027469">
    <property type="entry name" value="Cation_efflux_TMD_sf"/>
</dbReference>
<dbReference type="Proteomes" id="UP000295645">
    <property type="component" value="Unassembled WGS sequence"/>
</dbReference>
<keyword evidence="5" id="KW-0862">Zinc</keyword>
<comment type="similarity">
    <text evidence="2">Belongs to the cation diffusion facilitator (CDF) transporter (TC 2.A.4) family. SLC30A subfamily.</text>
</comment>
<protein>
    <submittedName>
        <fullName evidence="13">Cobalt-zinc-cadmium efflux system protein</fullName>
    </submittedName>
</protein>
<sequence length="348" mass="37168">MPGICTAPNARIRDCVTGGAIPSIPHMAHTHDHDHASHKHDHGHAHGDAHDHAPSSERKLLFAFALTTAMLFVEAAGGFVSGSLALLADAGHMLVDALALLLAFLGARFAARPADARRTYGYGRIEVLAGFVNALTQFALVAFIVFEAVQRLFDPQPILSGVMLIVAVVGLIVNVIVLRSLHHHDPDDVNIAGASLHVLGDLLGSVAAILAALAVRWMGWLWADPVLSVLVSLLILRSAWALLRRSSHILLEGTPDGVDLTEVEETLRTVDPAIVGVHHVHVWQVTAGSRMATLHAELTEGADQGRVLLAIKTLLNERYSVGHATVQFDPGPCADDLEGCSDGSHRVR</sequence>
<reference evidence="13 14" key="1">
    <citation type="submission" date="2019-03" db="EMBL/GenBank/DDBJ databases">
        <title>Above-ground endophytic microbial communities from plants in different locations in the United States.</title>
        <authorList>
            <person name="Frank C."/>
        </authorList>
    </citation>
    <scope>NUCLEOTIDE SEQUENCE [LARGE SCALE GENOMIC DNA]</scope>
    <source>
        <strain evidence="13 14">LP_13_YM</strain>
    </source>
</reference>
<dbReference type="InterPro" id="IPR058533">
    <property type="entry name" value="Cation_efflux_TM"/>
</dbReference>
<evidence type="ECO:0000256" key="9">
    <source>
        <dbReference type="SAM" id="MobiDB-lite"/>
    </source>
</evidence>
<feature type="compositionally biased region" description="Basic and acidic residues" evidence="9">
    <location>
        <begin position="44"/>
        <end position="53"/>
    </location>
</feature>
<dbReference type="PANTHER" id="PTHR11562:SF17">
    <property type="entry name" value="RE54080P-RELATED"/>
    <property type="match status" value="1"/>
</dbReference>
<name>A0A4R3YPC1_9GAMM</name>
<dbReference type="Pfam" id="PF16916">
    <property type="entry name" value="ZT_dimer"/>
    <property type="match status" value="1"/>
</dbReference>
<evidence type="ECO:0000256" key="1">
    <source>
        <dbReference type="ARBA" id="ARBA00004141"/>
    </source>
</evidence>
<keyword evidence="7" id="KW-0406">Ion transport</keyword>
<feature type="transmembrane region" description="Helical" evidence="10">
    <location>
        <begin position="158"/>
        <end position="177"/>
    </location>
</feature>
<evidence type="ECO:0000313" key="14">
    <source>
        <dbReference type="Proteomes" id="UP000295645"/>
    </source>
</evidence>
<evidence type="ECO:0000256" key="10">
    <source>
        <dbReference type="SAM" id="Phobius"/>
    </source>
</evidence>
<accession>A0A4R3YPC1</accession>
<dbReference type="NCBIfam" id="TIGR01297">
    <property type="entry name" value="CDF"/>
    <property type="match status" value="1"/>
</dbReference>
<feature type="transmembrane region" description="Helical" evidence="10">
    <location>
        <begin position="93"/>
        <end position="111"/>
    </location>
</feature>
<dbReference type="SUPFAM" id="SSF160240">
    <property type="entry name" value="Cation efflux protein cytoplasmic domain-like"/>
    <property type="match status" value="1"/>
</dbReference>
<dbReference type="SUPFAM" id="SSF161111">
    <property type="entry name" value="Cation efflux protein transmembrane domain-like"/>
    <property type="match status" value="1"/>
</dbReference>
<evidence type="ECO:0000256" key="8">
    <source>
        <dbReference type="ARBA" id="ARBA00023136"/>
    </source>
</evidence>
<feature type="transmembrane region" description="Helical" evidence="10">
    <location>
        <begin position="123"/>
        <end position="146"/>
    </location>
</feature>
<evidence type="ECO:0000256" key="6">
    <source>
        <dbReference type="ARBA" id="ARBA00022989"/>
    </source>
</evidence>
<dbReference type="EMBL" id="SMCS01000003">
    <property type="protein sequence ID" value="TCV94735.1"/>
    <property type="molecule type" value="Genomic_DNA"/>
</dbReference>
<keyword evidence="14" id="KW-1185">Reference proteome</keyword>
<dbReference type="PANTHER" id="PTHR11562">
    <property type="entry name" value="CATION EFFLUX PROTEIN/ ZINC TRANSPORTER"/>
    <property type="match status" value="1"/>
</dbReference>
<evidence type="ECO:0000259" key="11">
    <source>
        <dbReference type="Pfam" id="PF01545"/>
    </source>
</evidence>
<keyword evidence="8 10" id="KW-0472">Membrane</keyword>
<feature type="domain" description="Cation efflux protein cytoplasmic" evidence="12">
    <location>
        <begin position="255"/>
        <end position="330"/>
    </location>
</feature>
<dbReference type="GO" id="GO:0005886">
    <property type="term" value="C:plasma membrane"/>
    <property type="evidence" value="ECO:0007669"/>
    <property type="project" value="TreeGrafter"/>
</dbReference>
<evidence type="ECO:0000256" key="3">
    <source>
        <dbReference type="ARBA" id="ARBA00022448"/>
    </source>
</evidence>
<proteinExistence type="inferred from homology"/>
<comment type="caution">
    <text evidence="13">The sequence shown here is derived from an EMBL/GenBank/DDBJ whole genome shotgun (WGS) entry which is preliminary data.</text>
</comment>
<gene>
    <name evidence="13" type="ORF">EC912_103220</name>
</gene>
<keyword evidence="4 10" id="KW-0812">Transmembrane</keyword>
<keyword evidence="6 10" id="KW-1133">Transmembrane helix</keyword>
<dbReference type="AlphaFoldDB" id="A0A4R3YPC1"/>
<feature type="transmembrane region" description="Helical" evidence="10">
    <location>
        <begin position="198"/>
        <end position="219"/>
    </location>
</feature>
<comment type="subcellular location">
    <subcellularLocation>
        <location evidence="1">Membrane</location>
        <topology evidence="1">Multi-pass membrane protein</topology>
    </subcellularLocation>
</comment>
<dbReference type="InterPro" id="IPR027470">
    <property type="entry name" value="Cation_efflux_CTD"/>
</dbReference>
<feature type="transmembrane region" description="Helical" evidence="10">
    <location>
        <begin position="60"/>
        <end position="87"/>
    </location>
</feature>
<keyword evidence="5" id="KW-0864">Zinc transport</keyword>
<evidence type="ECO:0000256" key="7">
    <source>
        <dbReference type="ARBA" id="ARBA00023065"/>
    </source>
</evidence>
<evidence type="ECO:0000256" key="5">
    <source>
        <dbReference type="ARBA" id="ARBA00022906"/>
    </source>
</evidence>
<keyword evidence="3" id="KW-0813">Transport</keyword>
<dbReference type="InterPro" id="IPR050681">
    <property type="entry name" value="CDF/SLC30A"/>
</dbReference>
<dbReference type="Gene3D" id="1.20.1510.10">
    <property type="entry name" value="Cation efflux protein transmembrane domain"/>
    <property type="match status" value="1"/>
</dbReference>
<evidence type="ECO:0000259" key="12">
    <source>
        <dbReference type="Pfam" id="PF16916"/>
    </source>
</evidence>
<feature type="transmembrane region" description="Helical" evidence="10">
    <location>
        <begin position="225"/>
        <end position="243"/>
    </location>
</feature>
<dbReference type="Pfam" id="PF01545">
    <property type="entry name" value="Cation_efflux"/>
    <property type="match status" value="1"/>
</dbReference>
<evidence type="ECO:0000256" key="2">
    <source>
        <dbReference type="ARBA" id="ARBA00008873"/>
    </source>
</evidence>
<evidence type="ECO:0000256" key="4">
    <source>
        <dbReference type="ARBA" id="ARBA00022692"/>
    </source>
</evidence>
<feature type="domain" description="Cation efflux protein transmembrane" evidence="11">
    <location>
        <begin position="60"/>
        <end position="251"/>
    </location>
</feature>
<organism evidence="13 14">
    <name type="scientific">Luteibacter rhizovicinus</name>
    <dbReference type="NCBI Taxonomy" id="242606"/>
    <lineage>
        <taxon>Bacteria</taxon>
        <taxon>Pseudomonadati</taxon>
        <taxon>Pseudomonadota</taxon>
        <taxon>Gammaproteobacteria</taxon>
        <taxon>Lysobacterales</taxon>
        <taxon>Rhodanobacteraceae</taxon>
        <taxon>Luteibacter</taxon>
    </lineage>
</organism>
<dbReference type="GO" id="GO:0005385">
    <property type="term" value="F:zinc ion transmembrane transporter activity"/>
    <property type="evidence" value="ECO:0007669"/>
    <property type="project" value="TreeGrafter"/>
</dbReference>